<dbReference type="InterPro" id="IPR000462">
    <property type="entry name" value="CDP-OH_P_trans"/>
</dbReference>
<accession>A0A0A1TN48</accession>
<keyword evidence="12 17" id="KW-0472">Membrane</keyword>
<evidence type="ECO:0000256" key="3">
    <source>
        <dbReference type="ARBA" id="ARBA00004308"/>
    </source>
</evidence>
<dbReference type="InterPro" id="IPR043130">
    <property type="entry name" value="CDP-OH_PTrfase_TM_dom"/>
</dbReference>
<dbReference type="InterPro" id="IPR048254">
    <property type="entry name" value="CDP_ALCOHOL_P_TRANSF_CS"/>
</dbReference>
<evidence type="ECO:0000256" key="15">
    <source>
        <dbReference type="ARBA" id="ARBA00032361"/>
    </source>
</evidence>
<reference evidence="18 19" key="1">
    <citation type="journal article" date="2015" name="Genome Announc.">
        <title>Draft Genome Sequence and Gene Annotation of the Entomopathogenic Fungus Verticillium hemipterigenum.</title>
        <authorList>
            <person name="Horn F."/>
            <person name="Habel A."/>
            <person name="Scharf D.H."/>
            <person name="Dworschak J."/>
            <person name="Brakhage A.A."/>
            <person name="Guthke R."/>
            <person name="Hertweck C."/>
            <person name="Linde J."/>
        </authorList>
    </citation>
    <scope>NUCLEOTIDE SEQUENCE [LARGE SCALE GENOMIC DNA]</scope>
</reference>
<organism evidence="18 19">
    <name type="scientific">[Torrubiella] hemipterigena</name>
    <dbReference type="NCBI Taxonomy" id="1531966"/>
    <lineage>
        <taxon>Eukaryota</taxon>
        <taxon>Fungi</taxon>
        <taxon>Dikarya</taxon>
        <taxon>Ascomycota</taxon>
        <taxon>Pezizomycotina</taxon>
        <taxon>Sordariomycetes</taxon>
        <taxon>Hypocreomycetidae</taxon>
        <taxon>Hypocreales</taxon>
        <taxon>Clavicipitaceae</taxon>
        <taxon>Clavicipitaceae incertae sedis</taxon>
        <taxon>'Torrubiella' clade</taxon>
    </lineage>
</organism>
<dbReference type="PROSITE" id="PS00379">
    <property type="entry name" value="CDP_ALCOHOL_P_TRANSF"/>
    <property type="match status" value="1"/>
</dbReference>
<evidence type="ECO:0000256" key="8">
    <source>
        <dbReference type="ARBA" id="ARBA00022679"/>
    </source>
</evidence>
<comment type="subcellular location">
    <subcellularLocation>
        <location evidence="3">Endomembrane system</location>
    </subcellularLocation>
    <subcellularLocation>
        <location evidence="2">Membrane</location>
        <topology evidence="2">Multi-pass membrane protein</topology>
    </subcellularLocation>
</comment>
<dbReference type="STRING" id="1531966.A0A0A1TN48"/>
<evidence type="ECO:0000256" key="7">
    <source>
        <dbReference type="ARBA" id="ARBA00022516"/>
    </source>
</evidence>
<dbReference type="EMBL" id="CDHN01000004">
    <property type="protein sequence ID" value="CEJ92608.1"/>
    <property type="molecule type" value="Genomic_DNA"/>
</dbReference>
<dbReference type="NCBIfam" id="TIGR00473">
    <property type="entry name" value="pssA"/>
    <property type="match status" value="1"/>
</dbReference>
<name>A0A0A1TN48_9HYPO</name>
<dbReference type="GO" id="GO:0016020">
    <property type="term" value="C:membrane"/>
    <property type="evidence" value="ECO:0007669"/>
    <property type="project" value="UniProtKB-SubCell"/>
</dbReference>
<feature type="transmembrane region" description="Helical" evidence="17">
    <location>
        <begin position="209"/>
        <end position="226"/>
    </location>
</feature>
<evidence type="ECO:0000256" key="16">
    <source>
        <dbReference type="RuleBase" id="RU003750"/>
    </source>
</evidence>
<evidence type="ECO:0000256" key="4">
    <source>
        <dbReference type="ARBA" id="ARBA00010441"/>
    </source>
</evidence>
<dbReference type="AlphaFoldDB" id="A0A0A1TN48"/>
<keyword evidence="14" id="KW-1208">Phospholipid metabolism</keyword>
<dbReference type="OrthoDB" id="3558741at2759"/>
<keyword evidence="13" id="KW-0594">Phospholipid biosynthesis</keyword>
<gene>
    <name evidence="18" type="ORF">VHEMI08248</name>
</gene>
<protein>
    <recommendedName>
        <fullName evidence="6">CDP-diacylglycerol--serine O-phosphatidyltransferase</fullName>
        <ecNumber evidence="5">2.7.8.8</ecNumber>
    </recommendedName>
    <alternativeName>
        <fullName evidence="15">Phosphatidylserine synthase</fullName>
    </alternativeName>
</protein>
<evidence type="ECO:0000256" key="2">
    <source>
        <dbReference type="ARBA" id="ARBA00004141"/>
    </source>
</evidence>
<dbReference type="Proteomes" id="UP000039046">
    <property type="component" value="Unassembled WGS sequence"/>
</dbReference>
<dbReference type="EC" id="2.7.8.8" evidence="5"/>
<dbReference type="GO" id="GO:0008654">
    <property type="term" value="P:phospholipid biosynthetic process"/>
    <property type="evidence" value="ECO:0007669"/>
    <property type="project" value="UniProtKB-KW"/>
</dbReference>
<dbReference type="Pfam" id="PF01066">
    <property type="entry name" value="CDP-OH_P_transf"/>
    <property type="match status" value="1"/>
</dbReference>
<evidence type="ECO:0000256" key="11">
    <source>
        <dbReference type="ARBA" id="ARBA00023098"/>
    </source>
</evidence>
<evidence type="ECO:0000256" key="9">
    <source>
        <dbReference type="ARBA" id="ARBA00022692"/>
    </source>
</evidence>
<evidence type="ECO:0000313" key="19">
    <source>
        <dbReference type="Proteomes" id="UP000039046"/>
    </source>
</evidence>
<evidence type="ECO:0000256" key="6">
    <source>
        <dbReference type="ARBA" id="ARBA00017171"/>
    </source>
</evidence>
<evidence type="ECO:0000256" key="14">
    <source>
        <dbReference type="ARBA" id="ARBA00023264"/>
    </source>
</evidence>
<keyword evidence="8 16" id="KW-0808">Transferase</keyword>
<dbReference type="Gene3D" id="1.20.120.1760">
    <property type="match status" value="1"/>
</dbReference>
<keyword evidence="7" id="KW-0444">Lipid biosynthesis</keyword>
<evidence type="ECO:0000256" key="1">
    <source>
        <dbReference type="ARBA" id="ARBA00000287"/>
    </source>
</evidence>
<keyword evidence="19" id="KW-1185">Reference proteome</keyword>
<proteinExistence type="inferred from homology"/>
<dbReference type="GO" id="GO:0012505">
    <property type="term" value="C:endomembrane system"/>
    <property type="evidence" value="ECO:0007669"/>
    <property type="project" value="UniProtKB-SubCell"/>
</dbReference>
<keyword evidence="11" id="KW-0443">Lipid metabolism</keyword>
<sequence>MSATKQQAQTFDMVRRLKVADYLTLSNGESEFMAIFASMQQRVVLAYLLVFLGYEFDRFDGMVARMRNECSELGKELDSFSDLVSFCVAPAVTLYCMGFDSLLDQAVLALYVLCGLARLARFNVAAQSVPRDEHGKPLYHEGLATPYAGLLLMTASAVACWSERAEDILSGTLVFAGEWYEFHGILAIVVTMSIMMASKRLHIYFDGGYSIPAATALVLAGCWFAPRL</sequence>
<comment type="similarity">
    <text evidence="4 16">Belongs to the CDP-alcohol phosphatidyltransferase class-I family.</text>
</comment>
<comment type="catalytic activity">
    <reaction evidence="1">
        <text>a CDP-1,2-diacyl-sn-glycerol + L-serine = a 1,2-diacyl-sn-glycero-3-phospho-L-serine + CMP + H(+)</text>
        <dbReference type="Rhea" id="RHEA:16913"/>
        <dbReference type="ChEBI" id="CHEBI:15378"/>
        <dbReference type="ChEBI" id="CHEBI:33384"/>
        <dbReference type="ChEBI" id="CHEBI:57262"/>
        <dbReference type="ChEBI" id="CHEBI:58332"/>
        <dbReference type="ChEBI" id="CHEBI:60377"/>
        <dbReference type="EC" id="2.7.8.8"/>
    </reaction>
</comment>
<evidence type="ECO:0000256" key="13">
    <source>
        <dbReference type="ARBA" id="ARBA00023209"/>
    </source>
</evidence>
<evidence type="ECO:0000256" key="12">
    <source>
        <dbReference type="ARBA" id="ARBA00023136"/>
    </source>
</evidence>
<keyword evidence="9 17" id="KW-0812">Transmembrane</keyword>
<dbReference type="GO" id="GO:0003882">
    <property type="term" value="F:CDP-diacylglycerol-serine O-phosphatidyltransferase activity"/>
    <property type="evidence" value="ECO:0007669"/>
    <property type="project" value="UniProtKB-EC"/>
</dbReference>
<keyword evidence="10 17" id="KW-1133">Transmembrane helix</keyword>
<evidence type="ECO:0000313" key="18">
    <source>
        <dbReference type="EMBL" id="CEJ92608.1"/>
    </source>
</evidence>
<dbReference type="InterPro" id="IPR004533">
    <property type="entry name" value="CDP-diaglyc--ser_O-PTrfase"/>
</dbReference>
<evidence type="ECO:0000256" key="5">
    <source>
        <dbReference type="ARBA" id="ARBA00013174"/>
    </source>
</evidence>
<evidence type="ECO:0000256" key="10">
    <source>
        <dbReference type="ARBA" id="ARBA00022989"/>
    </source>
</evidence>
<evidence type="ECO:0000256" key="17">
    <source>
        <dbReference type="SAM" id="Phobius"/>
    </source>
</evidence>